<accession>A0A1H6XQ37</accession>
<sequence>MDEIQIKNPNTNHFVNQLLEYFADKVAGKLLSKLEESNCLVKTISISQEEFIENKNDEDLLFKKEVCELLKIKMPTLNSWRVKGVLMPDTYVGRSPRYKRITIERYLKNIA</sequence>
<dbReference type="EMBL" id="FNYA01000008">
    <property type="protein sequence ID" value="SEJ26665.1"/>
    <property type="molecule type" value="Genomic_DNA"/>
</dbReference>
<dbReference type="OrthoDB" id="1097811at2"/>
<gene>
    <name evidence="1" type="ORF">SAMN05660918_2803</name>
</gene>
<dbReference type="RefSeq" id="WP_091315130.1">
    <property type="nucleotide sequence ID" value="NZ_CBCSJU010000003.1"/>
</dbReference>
<organism evidence="1 2">
    <name type="scientific">Flavobacterium terrigena</name>
    <dbReference type="NCBI Taxonomy" id="402734"/>
    <lineage>
        <taxon>Bacteria</taxon>
        <taxon>Pseudomonadati</taxon>
        <taxon>Bacteroidota</taxon>
        <taxon>Flavobacteriia</taxon>
        <taxon>Flavobacteriales</taxon>
        <taxon>Flavobacteriaceae</taxon>
        <taxon>Flavobacterium</taxon>
    </lineage>
</organism>
<proteinExistence type="predicted"/>
<name>A0A1H6XQ37_9FLAO</name>
<dbReference type="Proteomes" id="UP000199702">
    <property type="component" value="Unassembled WGS sequence"/>
</dbReference>
<evidence type="ECO:0008006" key="3">
    <source>
        <dbReference type="Google" id="ProtNLM"/>
    </source>
</evidence>
<evidence type="ECO:0000313" key="2">
    <source>
        <dbReference type="Proteomes" id="UP000199702"/>
    </source>
</evidence>
<reference evidence="2" key="1">
    <citation type="submission" date="2016-10" db="EMBL/GenBank/DDBJ databases">
        <authorList>
            <person name="Varghese N."/>
            <person name="Submissions S."/>
        </authorList>
    </citation>
    <scope>NUCLEOTIDE SEQUENCE [LARGE SCALE GENOMIC DNA]</scope>
    <source>
        <strain evidence="2">DSM 17934</strain>
    </source>
</reference>
<dbReference type="AlphaFoldDB" id="A0A1H6XQ37"/>
<dbReference type="STRING" id="402734.SAMN05660918_2803"/>
<keyword evidence="2" id="KW-1185">Reference proteome</keyword>
<protein>
    <recommendedName>
        <fullName evidence="3">Helix-turn-helix domain-containing protein</fullName>
    </recommendedName>
</protein>
<evidence type="ECO:0000313" key="1">
    <source>
        <dbReference type="EMBL" id="SEJ26665.1"/>
    </source>
</evidence>